<protein>
    <submittedName>
        <fullName evidence="1">Uncharacterized protein</fullName>
    </submittedName>
</protein>
<sequence>MLDNDTRSKLKNIIDGIVIEGTTDTCTTTRNHLCTSFSTSTTVKRNFESKAITKEEQAEFLVKYATKNNLLLEHIPQNAIYLARGGESKVYFINSPKSVIKINDAIYYATWLEFFNSVVIHNLLFPSTTYEFLGFLILEDSLSAVLKQPFIISDCPVDLEDVKKLLAYNGFENTYRRGTPTNNYYNKELGLILEDIHDENVISNTQNLFFIDTVFYTAFQEQM</sequence>
<dbReference type="EMBL" id="FRBL01000002">
    <property type="protein sequence ID" value="SHL13750.1"/>
    <property type="molecule type" value="Genomic_DNA"/>
</dbReference>
<proteinExistence type="predicted"/>
<dbReference type="InterPro" id="IPR041055">
    <property type="entry name" value="Kinase-PolyVal"/>
</dbReference>
<evidence type="ECO:0000313" key="1">
    <source>
        <dbReference type="EMBL" id="SHL13750.1"/>
    </source>
</evidence>
<dbReference type="AlphaFoldDB" id="A0A1M6Y654"/>
<organism evidence="1 2">
    <name type="scientific">Chitinophaga jiangningensis</name>
    <dbReference type="NCBI Taxonomy" id="1419482"/>
    <lineage>
        <taxon>Bacteria</taxon>
        <taxon>Pseudomonadati</taxon>
        <taxon>Bacteroidota</taxon>
        <taxon>Chitinophagia</taxon>
        <taxon>Chitinophagales</taxon>
        <taxon>Chitinophagaceae</taxon>
        <taxon>Chitinophaga</taxon>
    </lineage>
</organism>
<reference evidence="1 2" key="1">
    <citation type="submission" date="2016-11" db="EMBL/GenBank/DDBJ databases">
        <authorList>
            <person name="Jaros S."/>
            <person name="Januszkiewicz K."/>
            <person name="Wedrychowicz H."/>
        </authorList>
    </citation>
    <scope>NUCLEOTIDE SEQUENCE [LARGE SCALE GENOMIC DNA]</scope>
    <source>
        <strain evidence="1 2">DSM 27406</strain>
    </source>
</reference>
<keyword evidence="2" id="KW-1185">Reference proteome</keyword>
<dbReference type="Proteomes" id="UP000184420">
    <property type="component" value="Unassembled WGS sequence"/>
</dbReference>
<name>A0A1M6Y654_9BACT</name>
<accession>A0A1M6Y654</accession>
<evidence type="ECO:0000313" key="2">
    <source>
        <dbReference type="Proteomes" id="UP000184420"/>
    </source>
</evidence>
<dbReference type="Pfam" id="PF18762">
    <property type="entry name" value="Kinase-PolyVal"/>
    <property type="match status" value="1"/>
</dbReference>
<gene>
    <name evidence="1" type="ORF">SAMN05444266_102170</name>
</gene>
<dbReference type="STRING" id="1419482.SAMN05444266_102170"/>